<protein>
    <submittedName>
        <fullName evidence="1">Uncharacterized protein</fullName>
    </submittedName>
</protein>
<dbReference type="EMBL" id="MT143891">
    <property type="protein sequence ID" value="QJB04833.1"/>
    <property type="molecule type" value="Genomic_DNA"/>
</dbReference>
<reference evidence="1" key="1">
    <citation type="submission" date="2020-03" db="EMBL/GenBank/DDBJ databases">
        <title>The deep terrestrial virosphere.</title>
        <authorList>
            <person name="Holmfeldt K."/>
            <person name="Nilsson E."/>
            <person name="Simone D."/>
            <person name="Lopez-Fernandez M."/>
            <person name="Wu X."/>
            <person name="de Brujin I."/>
            <person name="Lundin D."/>
            <person name="Andersson A."/>
            <person name="Bertilsson S."/>
            <person name="Dopson M."/>
        </authorList>
    </citation>
    <scope>NUCLEOTIDE SEQUENCE</scope>
    <source>
        <strain evidence="1">MM171A00153</strain>
        <strain evidence="2">MM171B00165</strain>
    </source>
</reference>
<evidence type="ECO:0000313" key="1">
    <source>
        <dbReference type="EMBL" id="QJB01037.1"/>
    </source>
</evidence>
<gene>
    <name evidence="1" type="ORF">MM171A00153_0056</name>
    <name evidence="2" type="ORF">MM171B00165_0009</name>
</gene>
<name>A0A6M3M0B7_9ZZZZ</name>
<organism evidence="1">
    <name type="scientific">viral metagenome</name>
    <dbReference type="NCBI Taxonomy" id="1070528"/>
    <lineage>
        <taxon>unclassified sequences</taxon>
        <taxon>metagenomes</taxon>
        <taxon>organismal metagenomes</taxon>
    </lineage>
</organism>
<evidence type="ECO:0000313" key="2">
    <source>
        <dbReference type="EMBL" id="QJB04833.1"/>
    </source>
</evidence>
<accession>A0A6M3M0B7</accession>
<dbReference type="EMBL" id="MT143704">
    <property type="protein sequence ID" value="QJB01037.1"/>
    <property type="molecule type" value="Genomic_DNA"/>
</dbReference>
<proteinExistence type="predicted"/>
<sequence>MATVADGYAGNPLRDIGREFGDLTKRRQMPKLASFAGKMVLRAGKLIKVQSASRRGVVYTVIATESEVRMSADGFLRRAIEVVETPKEYRRKLKADPLDLAYDIAAETELPAVDRVLRLRRLKKDHGPEVAKAVEWYVRLIQTGQPIRRWKPEAEEE</sequence>
<dbReference type="AlphaFoldDB" id="A0A6M3M0B7"/>